<gene>
    <name evidence="12" type="ORF">CYCCA115_LOCUS3770</name>
</gene>
<comment type="subcellular location">
    <subcellularLocation>
        <location evidence="1">Membrane</location>
    </subcellularLocation>
</comment>
<dbReference type="PANTHER" id="PTHR11920:SF335">
    <property type="entry name" value="GUANYLATE CYCLASE"/>
    <property type="match status" value="1"/>
</dbReference>
<dbReference type="InterPro" id="IPR003607">
    <property type="entry name" value="HD/PDEase_dom"/>
</dbReference>
<dbReference type="PROSITE" id="PS00126">
    <property type="entry name" value="PDEASE_I_1"/>
    <property type="match status" value="1"/>
</dbReference>
<dbReference type="PANTHER" id="PTHR11920">
    <property type="entry name" value="GUANYLYL CYCLASE"/>
    <property type="match status" value="1"/>
</dbReference>
<dbReference type="GO" id="GO:0046872">
    <property type="term" value="F:metal ion binding"/>
    <property type="evidence" value="ECO:0007669"/>
    <property type="project" value="UniProtKB-KW"/>
</dbReference>
<dbReference type="GO" id="GO:0005886">
    <property type="term" value="C:plasma membrane"/>
    <property type="evidence" value="ECO:0007669"/>
    <property type="project" value="TreeGrafter"/>
</dbReference>
<dbReference type="EMBL" id="CAKOGP040000335">
    <property type="protein sequence ID" value="CAJ1934430.1"/>
    <property type="molecule type" value="Genomic_DNA"/>
</dbReference>
<evidence type="ECO:0000256" key="1">
    <source>
        <dbReference type="ARBA" id="ARBA00004370"/>
    </source>
</evidence>
<keyword evidence="6" id="KW-0456">Lyase</keyword>
<keyword evidence="7" id="KW-0479">Metal-binding</keyword>
<dbReference type="InterPro" id="IPR029787">
    <property type="entry name" value="Nucleotide_cyclase"/>
</dbReference>
<dbReference type="GO" id="GO:0004114">
    <property type="term" value="F:3',5'-cyclic-nucleotide phosphodiesterase activity"/>
    <property type="evidence" value="ECO:0007669"/>
    <property type="project" value="InterPro"/>
</dbReference>
<dbReference type="InterPro" id="IPR036971">
    <property type="entry name" value="PDEase_catalytic_dom_sf"/>
</dbReference>
<comment type="cofactor">
    <cofactor evidence="7">
        <name>a divalent metal cation</name>
        <dbReference type="ChEBI" id="CHEBI:60240"/>
    </cofactor>
    <text evidence="7">Binds 2 divalent metal cations per subunit. Site 1 may preferentially bind zinc ions, while site 2 has a preference for magnesium and/or manganese ions.</text>
</comment>
<evidence type="ECO:0000259" key="10">
    <source>
        <dbReference type="PROSITE" id="PS50125"/>
    </source>
</evidence>
<name>A0AAD2CHI6_9STRA</name>
<dbReference type="CDD" id="cd07302">
    <property type="entry name" value="CHD"/>
    <property type="match status" value="1"/>
</dbReference>
<reference evidence="12" key="1">
    <citation type="submission" date="2023-08" db="EMBL/GenBank/DDBJ databases">
        <authorList>
            <person name="Audoor S."/>
            <person name="Bilcke G."/>
        </authorList>
    </citation>
    <scope>NUCLEOTIDE SEQUENCE</scope>
</reference>
<evidence type="ECO:0000313" key="13">
    <source>
        <dbReference type="Proteomes" id="UP001295423"/>
    </source>
</evidence>
<dbReference type="GO" id="GO:0000166">
    <property type="term" value="F:nucleotide binding"/>
    <property type="evidence" value="ECO:0007669"/>
    <property type="project" value="UniProtKB-KW"/>
</dbReference>
<feature type="region of interest" description="Disordered" evidence="8">
    <location>
        <begin position="1"/>
        <end position="41"/>
    </location>
</feature>
<comment type="similarity">
    <text evidence="7">Belongs to the cyclic nucleotide phosphodiesterase family.</text>
</comment>
<feature type="domain" description="Guanylate cyclase" evidence="10">
    <location>
        <begin position="517"/>
        <end position="651"/>
    </location>
</feature>
<dbReference type="EC" id="3.1.4.-" evidence="7"/>
<dbReference type="SUPFAM" id="SSF109604">
    <property type="entry name" value="HD-domain/PDEase-like"/>
    <property type="match status" value="1"/>
</dbReference>
<dbReference type="GO" id="GO:0035556">
    <property type="term" value="P:intracellular signal transduction"/>
    <property type="evidence" value="ECO:0007669"/>
    <property type="project" value="InterPro"/>
</dbReference>
<evidence type="ECO:0000313" key="12">
    <source>
        <dbReference type="EMBL" id="CAJ1934430.1"/>
    </source>
</evidence>
<dbReference type="GO" id="GO:0004016">
    <property type="term" value="F:adenylate cyclase activity"/>
    <property type="evidence" value="ECO:0007669"/>
    <property type="project" value="TreeGrafter"/>
</dbReference>
<feature type="compositionally biased region" description="Polar residues" evidence="8">
    <location>
        <begin position="1"/>
        <end position="10"/>
    </location>
</feature>
<keyword evidence="2 9" id="KW-0812">Transmembrane</keyword>
<comment type="caution">
    <text evidence="12">The sequence shown here is derived from an EMBL/GenBank/DDBJ whole genome shotgun (WGS) entry which is preliminary data.</text>
</comment>
<dbReference type="GO" id="GO:0007168">
    <property type="term" value="P:receptor guanylyl cyclase signaling pathway"/>
    <property type="evidence" value="ECO:0007669"/>
    <property type="project" value="TreeGrafter"/>
</dbReference>
<feature type="transmembrane region" description="Helical" evidence="9">
    <location>
        <begin position="55"/>
        <end position="76"/>
    </location>
</feature>
<organism evidence="12 13">
    <name type="scientific">Cylindrotheca closterium</name>
    <dbReference type="NCBI Taxonomy" id="2856"/>
    <lineage>
        <taxon>Eukaryota</taxon>
        <taxon>Sar</taxon>
        <taxon>Stramenopiles</taxon>
        <taxon>Ochrophyta</taxon>
        <taxon>Bacillariophyta</taxon>
        <taxon>Bacillariophyceae</taxon>
        <taxon>Bacillariophycidae</taxon>
        <taxon>Bacillariales</taxon>
        <taxon>Bacillariaceae</taxon>
        <taxon>Cylindrotheca</taxon>
    </lineage>
</organism>
<proteinExistence type="inferred from homology"/>
<dbReference type="AlphaFoldDB" id="A0AAD2CHI6"/>
<keyword evidence="3" id="KW-0547">Nucleotide-binding</keyword>
<keyword evidence="7" id="KW-0378">Hydrolase</keyword>
<evidence type="ECO:0000259" key="11">
    <source>
        <dbReference type="PROSITE" id="PS51845"/>
    </source>
</evidence>
<dbReference type="SUPFAM" id="SSF55073">
    <property type="entry name" value="Nucleotide cyclase"/>
    <property type="match status" value="1"/>
</dbReference>
<dbReference type="Gene3D" id="1.10.1300.10">
    <property type="entry name" value="3'5'-cyclic nucleotide phosphodiesterase, catalytic domain"/>
    <property type="match status" value="1"/>
</dbReference>
<dbReference type="GO" id="GO:0004383">
    <property type="term" value="F:guanylate cyclase activity"/>
    <property type="evidence" value="ECO:0007669"/>
    <property type="project" value="TreeGrafter"/>
</dbReference>
<accession>A0AAD2CHI6</accession>
<dbReference type="Pfam" id="PF00211">
    <property type="entry name" value="Guanylate_cyc"/>
    <property type="match status" value="1"/>
</dbReference>
<feature type="domain" description="PDEase" evidence="11">
    <location>
        <begin position="744"/>
        <end position="982"/>
    </location>
</feature>
<dbReference type="GO" id="GO:0001653">
    <property type="term" value="F:peptide receptor activity"/>
    <property type="evidence" value="ECO:0007669"/>
    <property type="project" value="TreeGrafter"/>
</dbReference>
<evidence type="ECO:0000256" key="8">
    <source>
        <dbReference type="SAM" id="MobiDB-lite"/>
    </source>
</evidence>
<evidence type="ECO:0000256" key="4">
    <source>
        <dbReference type="ARBA" id="ARBA00022989"/>
    </source>
</evidence>
<keyword evidence="5 9" id="KW-0472">Membrane</keyword>
<evidence type="ECO:0000256" key="5">
    <source>
        <dbReference type="ARBA" id="ARBA00023136"/>
    </source>
</evidence>
<dbReference type="SMART" id="SM00044">
    <property type="entry name" value="CYCc"/>
    <property type="match status" value="1"/>
</dbReference>
<dbReference type="InterPro" id="IPR001054">
    <property type="entry name" value="A/G_cyclase"/>
</dbReference>
<sequence length="1153" mass="129008">MPYAGTNSEFSLPMADDDETDDKSSNTGHTPPDRRPSQSAEIAAKENTQVRYSRLLVMFVLACSALGVGYLTFSFVTNEEEDGFKTQFENDADEIASVTGTNEGNVGTLLGILSLIISSWSSNAGTSFPNFTLPDFEQFASGTRSLTKSSLLVYTPLVEHADRPGWETYSMENQKWIDTSLASVGKPNSTEQISEFIYYRDSRDQLRETTLPKYSPIWQMSPPPEDVSVINFNLLDNPIFQRLVDFTTTERKAALSEVLDPRELFGTAVPEIASGEPQSIMVLAVNKEPYNPQSPIVGHLVAVFPWSAFFDDVLADSKSSSGGIFAVVEDSCGTAFTYSIESGTATFLGMEDTHDRKYDYLKNDDQIFLEYNSTNTEGVGQSCVYTLKVYPSAAYEESFKSKTPVYFTVGVLAVFTWVAAVFSFYDCLVQRRQEKVNTFATKSNAIVASLFPAQVRDKLINEQREPKRRYKTGGKVSAAALNATNDNEMWASQLEAGEHGGIDDDSPPIADLFPSATVAFMDIAGFTAWSSQREPSQVFILLETIYRSFDKIATKRKVFKVETIGDCYVAVCGLPEPNDDHAVVMARFARDCLEKMNELARKLEATLGPDTANLAMRAGVHSGPVTAGVLRGDRARFQLFGDTVNTAARMESTGTKRKIQISQETAEMIIAADHANWVKPRQDIVVAKGKGEMQTYWLLPQRELTVSVATSTQEDSEGEDLNAMMWMKSNKDDEAKANGEATSSTPELNGKVQRLVDYTSDILLQILKKIVAKRGPTDKASPAMERRLVALEESIGKAGICLDEVEEIIELPSFDHAAYQAKDVEVSQEVVSQLVSFVKMVASMYHFNPFHNFEHASHVTQSTSKLLSRIVAMKHIDEVQKLHDHTYGITSDPLTQFAVVFSSLIHDVDHRGVPNFLLVKEEPALGSMYRRQAVAEQNSVDVAWNLLMDPSFTELRRTLYSNVSELRRFRVLVVNCLMATDIFDKELAALRKARWDNAFFGEHKDDGSQLSINRKATIVIEHIIQASDVAHTMQHWHVYSKWNERLYAEMFTAYCQGRSNKDPTQGWYEGELWFFDNYVIPLAHKLKECGVFGVSSDEYLNYALANRREWEKKGKMIVASNFEKFKKALDNRPEMTKSVSMDGDMAPLPNKHE</sequence>
<keyword evidence="13" id="KW-1185">Reference proteome</keyword>
<evidence type="ECO:0000256" key="6">
    <source>
        <dbReference type="ARBA" id="ARBA00023239"/>
    </source>
</evidence>
<dbReference type="SMART" id="SM00471">
    <property type="entry name" value="HDc"/>
    <property type="match status" value="1"/>
</dbReference>
<dbReference type="InterPro" id="IPR023174">
    <property type="entry name" value="PDEase_CS"/>
</dbReference>
<dbReference type="PROSITE" id="PS51845">
    <property type="entry name" value="PDEASE_I_2"/>
    <property type="match status" value="1"/>
</dbReference>
<dbReference type="InterPro" id="IPR050401">
    <property type="entry name" value="Cyclic_nucleotide_synthase"/>
</dbReference>
<evidence type="ECO:0000256" key="7">
    <source>
        <dbReference type="RuleBase" id="RU363067"/>
    </source>
</evidence>
<dbReference type="Pfam" id="PF00233">
    <property type="entry name" value="PDEase_I"/>
    <property type="match status" value="1"/>
</dbReference>
<keyword evidence="4 9" id="KW-1133">Transmembrane helix</keyword>
<evidence type="ECO:0000256" key="2">
    <source>
        <dbReference type="ARBA" id="ARBA00022692"/>
    </source>
</evidence>
<protein>
    <recommendedName>
        <fullName evidence="7">Phosphodiesterase</fullName>
        <ecNumber evidence="7">3.1.4.-</ecNumber>
    </recommendedName>
</protein>
<dbReference type="PROSITE" id="PS50125">
    <property type="entry name" value="GUANYLATE_CYCLASE_2"/>
    <property type="match status" value="1"/>
</dbReference>
<dbReference type="InterPro" id="IPR002073">
    <property type="entry name" value="PDEase_catalytic_dom"/>
</dbReference>
<dbReference type="Proteomes" id="UP001295423">
    <property type="component" value="Unassembled WGS sequence"/>
</dbReference>
<evidence type="ECO:0000256" key="3">
    <source>
        <dbReference type="ARBA" id="ARBA00022741"/>
    </source>
</evidence>
<evidence type="ECO:0000256" key="9">
    <source>
        <dbReference type="SAM" id="Phobius"/>
    </source>
</evidence>
<dbReference type="Gene3D" id="3.30.70.1230">
    <property type="entry name" value="Nucleotide cyclase"/>
    <property type="match status" value="1"/>
</dbReference>